<gene>
    <name evidence="1" type="ORF">MAXJ12_23077</name>
</gene>
<sequence length="142" mass="15760">MTDRQKFSDTVTPLVKLIEKPARDDLLEALALIGEIDIDVVSAEQANKGVPTLRRASREGVPSLIVNRGKLRSLKDTDIMMSLDQLMKLIGTVYESAERHVASRRAADALLSQLEPTDPSVAKMRIARRQSEETIGGRRHLT</sequence>
<reference evidence="1 2" key="1">
    <citation type="journal article" date="2012" name="J. Bacteriol.">
        <title>Draft Genome Sequence of Mesorhizobium alhagi CCNWXJ12-2T, a Novel Salt-Resistant Species Isolated from the Desert of Northwestern China.</title>
        <authorList>
            <person name="Zhou M."/>
            <person name="Chen W."/>
            <person name="Chen H."/>
            <person name="Wei G."/>
        </authorList>
    </citation>
    <scope>NUCLEOTIDE SEQUENCE [LARGE SCALE GENOMIC DNA]</scope>
    <source>
        <strain evidence="1 2">CCNWXJ12-2</strain>
    </source>
</reference>
<dbReference type="Proteomes" id="UP000003250">
    <property type="component" value="Unassembled WGS sequence"/>
</dbReference>
<protein>
    <submittedName>
        <fullName evidence="1">Uncharacterized protein</fullName>
    </submittedName>
</protein>
<dbReference type="AlphaFoldDB" id="H0HWQ0"/>
<proteinExistence type="predicted"/>
<keyword evidence="2" id="KW-1185">Reference proteome</keyword>
<evidence type="ECO:0000313" key="2">
    <source>
        <dbReference type="Proteomes" id="UP000003250"/>
    </source>
</evidence>
<evidence type="ECO:0000313" key="1">
    <source>
        <dbReference type="EMBL" id="EHK54849.1"/>
    </source>
</evidence>
<name>H0HWQ0_9HYPH</name>
<dbReference type="OrthoDB" id="9853525at2"/>
<accession>H0HWQ0</accession>
<organism evidence="1 2">
    <name type="scientific">Mesorhizobium alhagi CCNWXJ12-2</name>
    <dbReference type="NCBI Taxonomy" id="1107882"/>
    <lineage>
        <taxon>Bacteria</taxon>
        <taxon>Pseudomonadati</taxon>
        <taxon>Pseudomonadota</taxon>
        <taxon>Alphaproteobacteria</taxon>
        <taxon>Hyphomicrobiales</taxon>
        <taxon>Phyllobacteriaceae</taxon>
        <taxon>Allomesorhizobium</taxon>
    </lineage>
</organism>
<dbReference type="RefSeq" id="WP_008838207.1">
    <property type="nucleotide sequence ID" value="NZ_AHAM01000187.1"/>
</dbReference>
<dbReference type="EMBL" id="AHAM01000187">
    <property type="protein sequence ID" value="EHK54849.1"/>
    <property type="molecule type" value="Genomic_DNA"/>
</dbReference>